<evidence type="ECO:0000256" key="6">
    <source>
        <dbReference type="RuleBase" id="RU363041"/>
    </source>
</evidence>
<dbReference type="EMBL" id="FZLN01000001">
    <property type="protein sequence ID" value="SNQ28623.1"/>
    <property type="molecule type" value="Genomic_DNA"/>
</dbReference>
<keyword evidence="3 6" id="KW-0812">Transmembrane</keyword>
<dbReference type="AlphaFoldDB" id="A0A217EDP3"/>
<keyword evidence="8" id="KW-1185">Reference proteome</keyword>
<feature type="transmembrane region" description="Helical" evidence="6">
    <location>
        <begin position="211"/>
        <end position="229"/>
    </location>
</feature>
<dbReference type="Proteomes" id="UP000243463">
    <property type="component" value="Unassembled WGS sequence"/>
</dbReference>
<dbReference type="PANTHER" id="PTHR43701">
    <property type="entry name" value="MEMBRANE TRANSPORTER PROTEIN MJ0441-RELATED"/>
    <property type="match status" value="1"/>
</dbReference>
<dbReference type="GO" id="GO:0005886">
    <property type="term" value="C:plasma membrane"/>
    <property type="evidence" value="ECO:0007669"/>
    <property type="project" value="UniProtKB-SubCell"/>
</dbReference>
<reference evidence="8" key="1">
    <citation type="submission" date="2017-06" db="EMBL/GenBank/DDBJ databases">
        <authorList>
            <person name="Varghese N."/>
            <person name="Submissions S."/>
        </authorList>
    </citation>
    <scope>NUCLEOTIDE SEQUENCE [LARGE SCALE GENOMIC DNA]</scope>
    <source>
        <strain evidence="8">ANC 5114</strain>
    </source>
</reference>
<comment type="similarity">
    <text evidence="2 6">Belongs to the 4-toluene sulfonate uptake permease (TSUP) (TC 2.A.102) family.</text>
</comment>
<feature type="transmembrane region" description="Helical" evidence="6">
    <location>
        <begin position="241"/>
        <end position="258"/>
    </location>
</feature>
<evidence type="ECO:0000256" key="4">
    <source>
        <dbReference type="ARBA" id="ARBA00022989"/>
    </source>
</evidence>
<gene>
    <name evidence="7" type="ORF">SAMN05444584_0547</name>
</gene>
<comment type="subcellular location">
    <subcellularLocation>
        <location evidence="6">Cell membrane</location>
        <topology evidence="6">Multi-pass membrane protein</topology>
    </subcellularLocation>
    <subcellularLocation>
        <location evidence="1">Membrane</location>
        <topology evidence="1">Multi-pass membrane protein</topology>
    </subcellularLocation>
</comment>
<evidence type="ECO:0000256" key="2">
    <source>
        <dbReference type="ARBA" id="ARBA00009142"/>
    </source>
</evidence>
<evidence type="ECO:0000256" key="1">
    <source>
        <dbReference type="ARBA" id="ARBA00004141"/>
    </source>
</evidence>
<keyword evidence="6" id="KW-1003">Cell membrane</keyword>
<dbReference type="InterPro" id="IPR002781">
    <property type="entry name" value="TM_pro_TauE-like"/>
</dbReference>
<feature type="transmembrane region" description="Helical" evidence="6">
    <location>
        <begin position="38"/>
        <end position="58"/>
    </location>
</feature>
<evidence type="ECO:0000256" key="3">
    <source>
        <dbReference type="ARBA" id="ARBA00022692"/>
    </source>
</evidence>
<dbReference type="OrthoDB" id="7031033at2"/>
<feature type="transmembrane region" description="Helical" evidence="6">
    <location>
        <begin position="95"/>
        <end position="114"/>
    </location>
</feature>
<feature type="transmembrane region" description="Helical" evidence="6">
    <location>
        <begin position="142"/>
        <end position="166"/>
    </location>
</feature>
<dbReference type="Pfam" id="PF01925">
    <property type="entry name" value="TauE"/>
    <property type="match status" value="1"/>
</dbReference>
<name>A0A217EDP3_9GAMM</name>
<dbReference type="InterPro" id="IPR051598">
    <property type="entry name" value="TSUP/Inactive_protease-like"/>
</dbReference>
<sequence length="259" mass="28019">MFLLIFEGILIGILLGLTGAGGGILAIPALMYSQNWTIAEAAPVGLLAITLSSGIGAFDGLYRGVVRYKAAIWIALFSIPTVYTGIYLRHMLPVNLLTFIFCFIMASAALRSLFTHTSNQTSNLCPLDPETGRFSWTIQTQVYLGGIGLCSGLMTGVLGVGGGFLIIPALKKVSKLSFESISSTSLMIIFLIGLITCLTQLSSGYHYPKEVTSTFIISCVLGLFIGKYIQRYISELLVKRFFSVMLIIISLSMALRTLS</sequence>
<protein>
    <recommendedName>
        <fullName evidence="6">Probable membrane transporter protein</fullName>
    </recommendedName>
</protein>
<evidence type="ECO:0000313" key="8">
    <source>
        <dbReference type="Proteomes" id="UP000243463"/>
    </source>
</evidence>
<proteinExistence type="inferred from homology"/>
<feature type="transmembrane region" description="Helical" evidence="6">
    <location>
        <begin position="186"/>
        <end position="205"/>
    </location>
</feature>
<feature type="transmembrane region" description="Helical" evidence="6">
    <location>
        <begin position="70"/>
        <end position="88"/>
    </location>
</feature>
<accession>A0A217EDP3</accession>
<keyword evidence="5 6" id="KW-0472">Membrane</keyword>
<evidence type="ECO:0000313" key="7">
    <source>
        <dbReference type="EMBL" id="SNQ28623.1"/>
    </source>
</evidence>
<dbReference type="PANTHER" id="PTHR43701:SF2">
    <property type="entry name" value="MEMBRANE TRANSPORTER PROTEIN YJNA-RELATED"/>
    <property type="match status" value="1"/>
</dbReference>
<organism evidence="7 8">
    <name type="scientific">Acinetobacter apis</name>
    <dbReference type="NCBI Taxonomy" id="1229165"/>
    <lineage>
        <taxon>Bacteria</taxon>
        <taxon>Pseudomonadati</taxon>
        <taxon>Pseudomonadota</taxon>
        <taxon>Gammaproteobacteria</taxon>
        <taxon>Moraxellales</taxon>
        <taxon>Moraxellaceae</taxon>
        <taxon>Acinetobacter</taxon>
    </lineage>
</organism>
<feature type="transmembrane region" description="Helical" evidence="6">
    <location>
        <begin position="6"/>
        <end position="31"/>
    </location>
</feature>
<keyword evidence="4 6" id="KW-1133">Transmembrane helix</keyword>
<dbReference type="RefSeq" id="WP_088822660.1">
    <property type="nucleotide sequence ID" value="NZ_FZLN01000001.1"/>
</dbReference>
<evidence type="ECO:0000256" key="5">
    <source>
        <dbReference type="ARBA" id="ARBA00023136"/>
    </source>
</evidence>